<dbReference type="EMBL" id="CABFNO020001560">
    <property type="protein sequence ID" value="CAH0001452.1"/>
    <property type="molecule type" value="Genomic_DNA"/>
</dbReference>
<feature type="compositionally biased region" description="Acidic residues" evidence="1">
    <location>
        <begin position="72"/>
        <end position="86"/>
    </location>
</feature>
<feature type="region of interest" description="Disordered" evidence="1">
    <location>
        <begin position="57"/>
        <end position="92"/>
    </location>
</feature>
<comment type="caution">
    <text evidence="2">The sequence shown here is derived from an EMBL/GenBank/DDBJ whole genome shotgun (WGS) entry which is preliminary data.</text>
</comment>
<dbReference type="OrthoDB" id="371463at2759"/>
<name>A0A9N9UXC9_9HYPO</name>
<reference evidence="3" key="1">
    <citation type="submission" date="2019-06" db="EMBL/GenBank/DDBJ databases">
        <authorList>
            <person name="Broberg M."/>
        </authorList>
    </citation>
    <scope>NUCLEOTIDE SEQUENCE [LARGE SCALE GENOMIC DNA]</scope>
</reference>
<dbReference type="Proteomes" id="UP000754883">
    <property type="component" value="Unassembled WGS sequence"/>
</dbReference>
<keyword evidence="3" id="KW-1185">Reference proteome</keyword>
<reference evidence="2 3" key="2">
    <citation type="submission" date="2021-10" db="EMBL/GenBank/DDBJ databases">
        <authorList>
            <person name="Piombo E."/>
        </authorList>
    </citation>
    <scope>NUCLEOTIDE SEQUENCE [LARGE SCALE GENOMIC DNA]</scope>
</reference>
<accession>A0A9N9UXC9</accession>
<feature type="region of interest" description="Disordered" evidence="1">
    <location>
        <begin position="198"/>
        <end position="251"/>
    </location>
</feature>
<gene>
    <name evidence="2" type="ORF">CBYS24578_00001509</name>
</gene>
<evidence type="ECO:0000313" key="3">
    <source>
        <dbReference type="Proteomes" id="UP000754883"/>
    </source>
</evidence>
<proteinExistence type="predicted"/>
<evidence type="ECO:0000313" key="2">
    <source>
        <dbReference type="EMBL" id="CAH0001452.1"/>
    </source>
</evidence>
<sequence length="251" mass="28946">MPTYLCHGFRWHRRSIRFFVIIYDVLDAAPDWIVGRGSSAAILEHFYERYEFLPRPPSSRNLSEPPVGDPEGPTDESNGDESEGDDDNRTVRLDQDPVLINDEWSAVKLLEEYDPRETVEPCRPYAYVADYAVRVELSADVTEEIARYERIASERGGNSWFEKLRDALEKDEEIGWFVVVNGVEDDIVEAERRMRMAGHMPGQSHVDESDEKIEPGETATNDDSIDELGKQQDMKRPPSRMKRLKEIVLRK</sequence>
<dbReference type="AlphaFoldDB" id="A0A9N9UXC9"/>
<organism evidence="2 3">
    <name type="scientific">Clonostachys byssicola</name>
    <dbReference type="NCBI Taxonomy" id="160290"/>
    <lineage>
        <taxon>Eukaryota</taxon>
        <taxon>Fungi</taxon>
        <taxon>Dikarya</taxon>
        <taxon>Ascomycota</taxon>
        <taxon>Pezizomycotina</taxon>
        <taxon>Sordariomycetes</taxon>
        <taxon>Hypocreomycetidae</taxon>
        <taxon>Hypocreales</taxon>
        <taxon>Bionectriaceae</taxon>
        <taxon>Clonostachys</taxon>
    </lineage>
</organism>
<evidence type="ECO:0000256" key="1">
    <source>
        <dbReference type="SAM" id="MobiDB-lite"/>
    </source>
</evidence>
<feature type="compositionally biased region" description="Basic and acidic residues" evidence="1">
    <location>
        <begin position="227"/>
        <end position="236"/>
    </location>
</feature>
<protein>
    <submittedName>
        <fullName evidence="2">Uncharacterized protein</fullName>
    </submittedName>
</protein>